<dbReference type="AlphaFoldDB" id="A0A9W8HE28"/>
<gene>
    <name evidence="1" type="ORF">GGI15_003651</name>
</gene>
<protein>
    <submittedName>
        <fullName evidence="1">Uncharacterized protein</fullName>
    </submittedName>
</protein>
<dbReference type="InterPro" id="IPR019141">
    <property type="entry name" value="DUF2045"/>
</dbReference>
<organism evidence="1 2">
    <name type="scientific">Coemansia interrupta</name>
    <dbReference type="NCBI Taxonomy" id="1126814"/>
    <lineage>
        <taxon>Eukaryota</taxon>
        <taxon>Fungi</taxon>
        <taxon>Fungi incertae sedis</taxon>
        <taxon>Zoopagomycota</taxon>
        <taxon>Kickxellomycotina</taxon>
        <taxon>Kickxellomycetes</taxon>
        <taxon>Kickxellales</taxon>
        <taxon>Kickxellaceae</taxon>
        <taxon>Coemansia</taxon>
    </lineage>
</organism>
<keyword evidence="2" id="KW-1185">Reference proteome</keyword>
<accession>A0A9W8HE28</accession>
<dbReference type="PANTHER" id="PTHR21477">
    <property type="entry name" value="ZGC:172139"/>
    <property type="match status" value="1"/>
</dbReference>
<name>A0A9W8HE28_9FUNG</name>
<dbReference type="PANTHER" id="PTHR21477:SF13">
    <property type="entry name" value="KIAA0930"/>
    <property type="match status" value="1"/>
</dbReference>
<reference evidence="1" key="1">
    <citation type="submission" date="2022-07" db="EMBL/GenBank/DDBJ databases">
        <title>Phylogenomic reconstructions and comparative analyses of Kickxellomycotina fungi.</title>
        <authorList>
            <person name="Reynolds N.K."/>
            <person name="Stajich J.E."/>
            <person name="Barry K."/>
            <person name="Grigoriev I.V."/>
            <person name="Crous P."/>
            <person name="Smith M.E."/>
        </authorList>
    </citation>
    <scope>NUCLEOTIDE SEQUENCE</scope>
    <source>
        <strain evidence="1">BCRC 34489</strain>
    </source>
</reference>
<proteinExistence type="predicted"/>
<evidence type="ECO:0000313" key="2">
    <source>
        <dbReference type="Proteomes" id="UP001140172"/>
    </source>
</evidence>
<dbReference type="EMBL" id="JANBUM010000265">
    <property type="protein sequence ID" value="KAJ2780139.1"/>
    <property type="molecule type" value="Genomic_DNA"/>
</dbReference>
<sequence>MSEFYTMLETMEKEGLSGPPPMDGSMRLDTKALDKFVDDSDDPRWNSLFMQYFVESEDANHDDMLFFVRQTDDLSDAPNEQDPVFVLRKQTPPSILPPIAEVIMWKETFLLNLIVQMPCKLTVAVCRRRSKQGSQRGGMSVVRKHVSKRVYALPNKSRMDRPKDNVTPPECSWPYIYYVIDDYEDMFEDMFIKKGEYLCVELSARIPVPDDPLAAPASKGAADNSEKPISVASQDGNVFNSVRSRLTSAASGTGTCKIVLFQGAASYSALIDNYVHRLSSKNMLHRLRKPTYTPEFIMMRGPGGKGHAQVAITGRSSADEAEFASRNASRVTSPILQPLSNAPSMPASMNGGMWPKMPAVASPHLQPISSVNSTPASPSLSAWLKRISLPSIAENLSQATSPPPPPKSLQASMTFVSIPWNSIIDDLLAFKRQAD</sequence>
<evidence type="ECO:0000313" key="1">
    <source>
        <dbReference type="EMBL" id="KAJ2780139.1"/>
    </source>
</evidence>
<dbReference type="Proteomes" id="UP001140172">
    <property type="component" value="Unassembled WGS sequence"/>
</dbReference>
<dbReference type="Pfam" id="PF09741">
    <property type="entry name" value="DUF2045"/>
    <property type="match status" value="1"/>
</dbReference>
<dbReference type="OrthoDB" id="1906921at2759"/>
<comment type="caution">
    <text evidence="1">The sequence shown here is derived from an EMBL/GenBank/DDBJ whole genome shotgun (WGS) entry which is preliminary data.</text>
</comment>